<dbReference type="SUPFAM" id="SSF81383">
    <property type="entry name" value="F-box domain"/>
    <property type="match status" value="1"/>
</dbReference>
<name>A0AAW1SYQ3_9CHLO</name>
<dbReference type="Gene3D" id="1.20.1280.50">
    <property type="match status" value="1"/>
</dbReference>
<dbReference type="AlphaFoldDB" id="A0AAW1SYQ3"/>
<evidence type="ECO:0000313" key="6">
    <source>
        <dbReference type="EMBL" id="KAK9861620.1"/>
    </source>
</evidence>
<evidence type="ECO:0000256" key="2">
    <source>
        <dbReference type="ARBA" id="ARBA00022737"/>
    </source>
</evidence>
<dbReference type="Proteomes" id="UP001485043">
    <property type="component" value="Unassembled WGS sequence"/>
</dbReference>
<dbReference type="InterPro" id="IPR019775">
    <property type="entry name" value="WD40_repeat_CS"/>
</dbReference>
<dbReference type="Gene3D" id="2.130.10.10">
    <property type="entry name" value="YVTN repeat-like/Quinoprotein amine dehydrogenase"/>
    <property type="match status" value="2"/>
</dbReference>
<dbReference type="PROSITE" id="PS50294">
    <property type="entry name" value="WD_REPEATS_REGION"/>
    <property type="match status" value="2"/>
</dbReference>
<dbReference type="Pfam" id="PF12937">
    <property type="entry name" value="F-box-like"/>
    <property type="match status" value="1"/>
</dbReference>
<dbReference type="PROSITE" id="PS50181">
    <property type="entry name" value="FBOX"/>
    <property type="match status" value="1"/>
</dbReference>
<organism evidence="6 7">
    <name type="scientific">Apatococcus fuscideae</name>
    <dbReference type="NCBI Taxonomy" id="2026836"/>
    <lineage>
        <taxon>Eukaryota</taxon>
        <taxon>Viridiplantae</taxon>
        <taxon>Chlorophyta</taxon>
        <taxon>core chlorophytes</taxon>
        <taxon>Trebouxiophyceae</taxon>
        <taxon>Chlorellales</taxon>
        <taxon>Chlorellaceae</taxon>
        <taxon>Apatococcus</taxon>
    </lineage>
</organism>
<dbReference type="PANTHER" id="PTHR19848">
    <property type="entry name" value="WD40 REPEAT PROTEIN"/>
    <property type="match status" value="1"/>
</dbReference>
<keyword evidence="7" id="KW-1185">Reference proteome</keyword>
<dbReference type="EMBL" id="JALJOV010000727">
    <property type="protein sequence ID" value="KAK9861620.1"/>
    <property type="molecule type" value="Genomic_DNA"/>
</dbReference>
<evidence type="ECO:0000256" key="1">
    <source>
        <dbReference type="ARBA" id="ARBA00022574"/>
    </source>
</evidence>
<keyword evidence="2" id="KW-0677">Repeat</keyword>
<evidence type="ECO:0000313" key="7">
    <source>
        <dbReference type="Proteomes" id="UP001485043"/>
    </source>
</evidence>
<keyword evidence="1 3" id="KW-0853">WD repeat</keyword>
<dbReference type="CDD" id="cd09917">
    <property type="entry name" value="F-box_SF"/>
    <property type="match status" value="1"/>
</dbReference>
<dbReference type="InterPro" id="IPR001680">
    <property type="entry name" value="WD40_rpt"/>
</dbReference>
<evidence type="ECO:0000256" key="4">
    <source>
        <dbReference type="SAM" id="MobiDB-lite"/>
    </source>
</evidence>
<dbReference type="InterPro" id="IPR036322">
    <property type="entry name" value="WD40_repeat_dom_sf"/>
</dbReference>
<dbReference type="PROSITE" id="PS50082">
    <property type="entry name" value="WD_REPEATS_2"/>
    <property type="match status" value="2"/>
</dbReference>
<dbReference type="SUPFAM" id="SSF50978">
    <property type="entry name" value="WD40 repeat-like"/>
    <property type="match status" value="1"/>
</dbReference>
<protein>
    <recommendedName>
        <fullName evidence="5">F-box domain-containing protein</fullName>
    </recommendedName>
</protein>
<reference evidence="6 7" key="1">
    <citation type="journal article" date="2024" name="Nat. Commun.">
        <title>Phylogenomics reveals the evolutionary origins of lichenization in chlorophyte algae.</title>
        <authorList>
            <person name="Puginier C."/>
            <person name="Libourel C."/>
            <person name="Otte J."/>
            <person name="Skaloud P."/>
            <person name="Haon M."/>
            <person name="Grisel S."/>
            <person name="Petersen M."/>
            <person name="Berrin J.G."/>
            <person name="Delaux P.M."/>
            <person name="Dal Grande F."/>
            <person name="Keller J."/>
        </authorList>
    </citation>
    <scope>NUCLEOTIDE SEQUENCE [LARGE SCALE GENOMIC DNA]</scope>
    <source>
        <strain evidence="6 7">SAG 2523</strain>
    </source>
</reference>
<feature type="domain" description="F-box" evidence="5">
    <location>
        <begin position="15"/>
        <end position="64"/>
    </location>
</feature>
<feature type="region of interest" description="Disordered" evidence="4">
    <location>
        <begin position="476"/>
        <end position="532"/>
    </location>
</feature>
<dbReference type="InterPro" id="IPR036047">
    <property type="entry name" value="F-box-like_dom_sf"/>
</dbReference>
<dbReference type="InterPro" id="IPR015943">
    <property type="entry name" value="WD40/YVTN_repeat-like_dom_sf"/>
</dbReference>
<dbReference type="PANTHER" id="PTHR19848:SF8">
    <property type="entry name" value="F-BOX AND WD REPEAT DOMAIN CONTAINING 7"/>
    <property type="match status" value="1"/>
</dbReference>
<evidence type="ECO:0000256" key="3">
    <source>
        <dbReference type="PROSITE-ProRule" id="PRU00221"/>
    </source>
</evidence>
<dbReference type="InterPro" id="IPR001810">
    <property type="entry name" value="F-box_dom"/>
</dbReference>
<feature type="repeat" description="WD" evidence="3">
    <location>
        <begin position="198"/>
        <end position="228"/>
    </location>
</feature>
<accession>A0AAW1SYQ3</accession>
<dbReference type="SMART" id="SM00320">
    <property type="entry name" value="WD40"/>
    <property type="match status" value="5"/>
</dbReference>
<proteinExistence type="predicted"/>
<evidence type="ECO:0000259" key="5">
    <source>
        <dbReference type="PROSITE" id="PS50181"/>
    </source>
</evidence>
<comment type="caution">
    <text evidence="6">The sequence shown here is derived from an EMBL/GenBank/DDBJ whole genome shotgun (WGS) entry which is preliminary data.</text>
</comment>
<dbReference type="Pfam" id="PF00400">
    <property type="entry name" value="WD40"/>
    <property type="match status" value="2"/>
</dbReference>
<feature type="region of interest" description="Disordered" evidence="4">
    <location>
        <begin position="368"/>
        <end position="393"/>
    </location>
</feature>
<dbReference type="PROSITE" id="PS00678">
    <property type="entry name" value="WD_REPEATS_1"/>
    <property type="match status" value="1"/>
</dbReference>
<feature type="repeat" description="WD" evidence="3">
    <location>
        <begin position="105"/>
        <end position="146"/>
    </location>
</feature>
<sequence>MQASPGPPLESTKGCKNIQDLPSGALHHIFHCLGPRDLCQIGATCQEWRILTLDATTNQTWATFYQGKWKLPRAALLGGNRWQEIYGVKMKLAQAWHGRFKQDLLYGHRGGVRSTALLPSCQLLATGSMDRYVRLWDLQSGVPLTSRKLSGTVRAVALDQMQLAAAASPQGVIRMWNADPGTAGAAMFDIEGSAGSHLVGHTGPVTCLQLDDSFLASGSWDYTARIWSRASLRCRAVLTFPDWLWDLQACGGNLLVAAGACAHVVDLSTGERLRMFPSATPNFEAQPGTGMGTRVEGSRDGRLLFHGTAQGSIMCYDLRVPTAAGAAQLWHHSSPVTGLAYEDPCLAACFQDGSVLMLQAEALAAQQGLGSGSQGSRAHRSGGKAGRASKTVRIGTDAKEAGLKRQLGALGCPAYSIAIADQWLACSGESQVVRTWDFTDALVRQEQAQRAKQARADHKLQKRLRAQAAALAALPGPNDILLDPHDHPDSPSPPYEPSSAAPQPAGFSTAEASTSGTYTDGEGETMGVASPRQLPLGRWGAAMQRRDAMAGAGRMMSLPQAVLRIPPPNLVRLPGASIEMRDTACSTGDGGEGCTQARLFLSLSAKTEVLPSMATVQ</sequence>
<gene>
    <name evidence="6" type="ORF">WJX84_010305</name>
</gene>